<protein>
    <recommendedName>
        <fullName evidence="13">O-fucosyltransferase family protein</fullName>
    </recommendedName>
</protein>
<keyword evidence="7" id="KW-0735">Signal-anchor</keyword>
<keyword evidence="11" id="KW-0294">Fucose metabolism</keyword>
<gene>
    <name evidence="14" type="ORF">RJ640_013185</name>
</gene>
<keyword evidence="6" id="KW-0812">Transmembrane</keyword>
<comment type="caution">
    <text evidence="14">The sequence shown here is derived from an EMBL/GenBank/DDBJ whole genome shotgun (WGS) entry which is preliminary data.</text>
</comment>
<evidence type="ECO:0000256" key="5">
    <source>
        <dbReference type="ARBA" id="ARBA00022679"/>
    </source>
</evidence>
<keyword evidence="12" id="KW-0119">Carbohydrate metabolism</keyword>
<dbReference type="GO" id="GO:0006004">
    <property type="term" value="P:fucose metabolic process"/>
    <property type="evidence" value="ECO:0007669"/>
    <property type="project" value="UniProtKB-KW"/>
</dbReference>
<evidence type="ECO:0000256" key="12">
    <source>
        <dbReference type="ARBA" id="ARBA00023277"/>
    </source>
</evidence>
<dbReference type="EMBL" id="JAVXUO010000156">
    <property type="protein sequence ID" value="KAK2994941.1"/>
    <property type="molecule type" value="Genomic_DNA"/>
</dbReference>
<evidence type="ECO:0000313" key="14">
    <source>
        <dbReference type="EMBL" id="KAK2994941.1"/>
    </source>
</evidence>
<evidence type="ECO:0000256" key="8">
    <source>
        <dbReference type="ARBA" id="ARBA00022989"/>
    </source>
</evidence>
<proteinExistence type="inferred from homology"/>
<evidence type="ECO:0000256" key="10">
    <source>
        <dbReference type="ARBA" id="ARBA00023180"/>
    </source>
</evidence>
<keyword evidence="8" id="KW-1133">Transmembrane helix</keyword>
<dbReference type="GO" id="GO:0016757">
    <property type="term" value="F:glycosyltransferase activity"/>
    <property type="evidence" value="ECO:0007669"/>
    <property type="project" value="UniProtKB-KW"/>
</dbReference>
<evidence type="ECO:0000256" key="3">
    <source>
        <dbReference type="ARBA" id="ARBA00007737"/>
    </source>
</evidence>
<keyword evidence="5" id="KW-0808">Transferase</keyword>
<evidence type="ECO:0000256" key="1">
    <source>
        <dbReference type="ARBA" id="ARBA00004606"/>
    </source>
</evidence>
<keyword evidence="10" id="KW-0325">Glycoprotein</keyword>
<dbReference type="PANTHER" id="PTHR31741:SF1">
    <property type="entry name" value="O-FUCOSYLTRANSFERASE 7"/>
    <property type="match status" value="1"/>
</dbReference>
<dbReference type="GO" id="GO:0016020">
    <property type="term" value="C:membrane"/>
    <property type="evidence" value="ECO:0007669"/>
    <property type="project" value="UniProtKB-SubCell"/>
</dbReference>
<evidence type="ECO:0000313" key="15">
    <source>
        <dbReference type="Proteomes" id="UP001187471"/>
    </source>
</evidence>
<sequence length="114" mass="13261">MVAVARIINATLVIPDLDKRSFWQDSSNFSDVFDEYHFINSLANDVKVIKKLPNGLESATGAVKHFKSWSGVDYYQEEIASMWEEYQVQMVRTCSVVPVMKPSVFLQRLRRWEK</sequence>
<keyword evidence="15" id="KW-1185">Reference proteome</keyword>
<organism evidence="14 15">
    <name type="scientific">Escallonia rubra</name>
    <dbReference type="NCBI Taxonomy" id="112253"/>
    <lineage>
        <taxon>Eukaryota</taxon>
        <taxon>Viridiplantae</taxon>
        <taxon>Streptophyta</taxon>
        <taxon>Embryophyta</taxon>
        <taxon>Tracheophyta</taxon>
        <taxon>Spermatophyta</taxon>
        <taxon>Magnoliopsida</taxon>
        <taxon>eudicotyledons</taxon>
        <taxon>Gunneridae</taxon>
        <taxon>Pentapetalae</taxon>
        <taxon>asterids</taxon>
        <taxon>campanulids</taxon>
        <taxon>Escalloniales</taxon>
        <taxon>Escalloniaceae</taxon>
        <taxon>Escallonia</taxon>
    </lineage>
</organism>
<dbReference type="PANTHER" id="PTHR31741">
    <property type="entry name" value="OS02G0726500 PROTEIN-RELATED"/>
    <property type="match status" value="1"/>
</dbReference>
<dbReference type="AlphaFoldDB" id="A0AA88S2T3"/>
<evidence type="ECO:0000256" key="9">
    <source>
        <dbReference type="ARBA" id="ARBA00023136"/>
    </source>
</evidence>
<dbReference type="GO" id="GO:0005737">
    <property type="term" value="C:cytoplasm"/>
    <property type="evidence" value="ECO:0007669"/>
    <property type="project" value="TreeGrafter"/>
</dbReference>
<evidence type="ECO:0000256" key="7">
    <source>
        <dbReference type="ARBA" id="ARBA00022968"/>
    </source>
</evidence>
<comment type="subcellular location">
    <subcellularLocation>
        <location evidence="1">Membrane</location>
        <topology evidence="1">Single-pass type II membrane protein</topology>
    </subcellularLocation>
</comment>
<comment type="similarity">
    <text evidence="3">Belongs to the glycosyltransferase GT106 family.</text>
</comment>
<evidence type="ECO:0000256" key="4">
    <source>
        <dbReference type="ARBA" id="ARBA00022676"/>
    </source>
</evidence>
<dbReference type="Pfam" id="PF10250">
    <property type="entry name" value="O-FucT"/>
    <property type="match status" value="1"/>
</dbReference>
<dbReference type="InterPro" id="IPR019378">
    <property type="entry name" value="GDP-Fuc_O-FucTrfase"/>
</dbReference>
<keyword evidence="9" id="KW-0472">Membrane</keyword>
<comment type="pathway">
    <text evidence="2">Glycan metabolism.</text>
</comment>
<evidence type="ECO:0000256" key="13">
    <source>
        <dbReference type="ARBA" id="ARBA00030350"/>
    </source>
</evidence>
<reference evidence="14" key="1">
    <citation type="submission" date="2022-12" db="EMBL/GenBank/DDBJ databases">
        <title>Draft genome assemblies for two species of Escallonia (Escalloniales).</title>
        <authorList>
            <person name="Chanderbali A."/>
            <person name="Dervinis C."/>
            <person name="Anghel I."/>
            <person name="Soltis D."/>
            <person name="Soltis P."/>
            <person name="Zapata F."/>
        </authorList>
    </citation>
    <scope>NUCLEOTIDE SEQUENCE</scope>
    <source>
        <strain evidence="14">UCBG92.1500</strain>
        <tissue evidence="14">Leaf</tissue>
    </source>
</reference>
<dbReference type="Proteomes" id="UP001187471">
    <property type="component" value="Unassembled WGS sequence"/>
</dbReference>
<evidence type="ECO:0000256" key="6">
    <source>
        <dbReference type="ARBA" id="ARBA00022692"/>
    </source>
</evidence>
<name>A0AA88S2T3_9ASTE</name>
<keyword evidence="4" id="KW-0328">Glycosyltransferase</keyword>
<evidence type="ECO:0000256" key="11">
    <source>
        <dbReference type="ARBA" id="ARBA00023253"/>
    </source>
</evidence>
<evidence type="ECO:0000256" key="2">
    <source>
        <dbReference type="ARBA" id="ARBA00004881"/>
    </source>
</evidence>
<accession>A0AA88S2T3</accession>